<dbReference type="eggNOG" id="COG1934">
    <property type="taxonomic scope" value="Bacteria"/>
</dbReference>
<dbReference type="RefSeq" id="WP_013374784.1">
    <property type="nucleotide sequence ID" value="NC_014623.1"/>
</dbReference>
<dbReference type="KEGG" id="sur:STAUR_1610"/>
<dbReference type="STRING" id="378806.STAUR_1610"/>
<feature type="domain" description="Organic solvent tolerance-like N-terminal" evidence="1">
    <location>
        <begin position="52"/>
        <end position="140"/>
    </location>
</feature>
<dbReference type="HOGENOM" id="CLU_1382823_0_0_7"/>
<organism evidence="2 3">
    <name type="scientific">Stigmatella aurantiaca (strain DW4/3-1)</name>
    <dbReference type="NCBI Taxonomy" id="378806"/>
    <lineage>
        <taxon>Bacteria</taxon>
        <taxon>Pseudomonadati</taxon>
        <taxon>Myxococcota</taxon>
        <taxon>Myxococcia</taxon>
        <taxon>Myxococcales</taxon>
        <taxon>Cystobacterineae</taxon>
        <taxon>Archangiaceae</taxon>
        <taxon>Stigmatella</taxon>
    </lineage>
</organism>
<keyword evidence="3" id="KW-1185">Reference proteome</keyword>
<dbReference type="AlphaFoldDB" id="E3FNZ0"/>
<name>E3FNZ0_STIAD</name>
<protein>
    <submittedName>
        <fullName evidence="2">Conserved uncharacterized protein</fullName>
    </submittedName>
</protein>
<evidence type="ECO:0000259" key="1">
    <source>
        <dbReference type="Pfam" id="PF03968"/>
    </source>
</evidence>
<reference evidence="2 3" key="1">
    <citation type="journal article" date="2011" name="Mol. Biol. Evol.">
        <title>Comparative genomic analysis of fruiting body formation in Myxococcales.</title>
        <authorList>
            <person name="Huntley S."/>
            <person name="Hamann N."/>
            <person name="Wegener-Feldbrugge S."/>
            <person name="Treuner-Lange A."/>
            <person name="Kube M."/>
            <person name="Reinhardt R."/>
            <person name="Klages S."/>
            <person name="Muller R."/>
            <person name="Ronning C.M."/>
            <person name="Nierman W.C."/>
            <person name="Sogaard-Andersen L."/>
        </authorList>
    </citation>
    <scope>NUCLEOTIDE SEQUENCE [LARGE SCALE GENOMIC DNA]</scope>
    <source>
        <strain evidence="2 3">DW4/3-1</strain>
    </source>
</reference>
<evidence type="ECO:0000313" key="2">
    <source>
        <dbReference type="EMBL" id="ADO69414.1"/>
    </source>
</evidence>
<dbReference type="Gene3D" id="2.60.450.10">
    <property type="entry name" value="Lipopolysaccharide (LPS) transport protein A like domain"/>
    <property type="match status" value="1"/>
</dbReference>
<dbReference type="EMBL" id="CP002271">
    <property type="protein sequence ID" value="ADO69414.1"/>
    <property type="molecule type" value="Genomic_DNA"/>
</dbReference>
<dbReference type="OrthoDB" id="9811926at2"/>
<sequence>MIEFLAMAFLVAEPTAAADGGADGGTRPPMLGSVALRDPVEITAGLVTGGRDSTTFTGNVKVKHRTMDLRCQKMTAFYTSSREVTRVECTGGVEAQDGDRYARGDRAEYNVSSGVLVVTGSPEARQGATYMTGTKVRLTLGSERVEVENARIVVETAPKASLPRGKPAPKKP</sequence>
<gene>
    <name evidence="2" type="ordered locus">STAUR_1610</name>
</gene>
<dbReference type="Proteomes" id="UP000001351">
    <property type="component" value="Chromosome"/>
</dbReference>
<accession>E3FNZ0</accession>
<evidence type="ECO:0000313" key="3">
    <source>
        <dbReference type="Proteomes" id="UP000001351"/>
    </source>
</evidence>
<dbReference type="Pfam" id="PF03968">
    <property type="entry name" value="LptD_N"/>
    <property type="match status" value="1"/>
</dbReference>
<dbReference type="InterPro" id="IPR005653">
    <property type="entry name" value="OstA-like_N"/>
</dbReference>
<proteinExistence type="predicted"/>